<protein>
    <submittedName>
        <fullName evidence="7">Cytochrome P450</fullName>
    </submittedName>
</protein>
<reference evidence="7 8" key="1">
    <citation type="submission" date="2020-08" db="EMBL/GenBank/DDBJ databases">
        <title>Sequencing the genomes of 1000 actinobacteria strains.</title>
        <authorList>
            <person name="Klenk H.-P."/>
        </authorList>
    </citation>
    <scope>NUCLEOTIDE SEQUENCE [LARGE SCALE GENOMIC DNA]</scope>
    <source>
        <strain evidence="7 8">DSM 44936</strain>
    </source>
</reference>
<evidence type="ECO:0000256" key="4">
    <source>
        <dbReference type="ARBA" id="ARBA00023002"/>
    </source>
</evidence>
<dbReference type="FunFam" id="1.10.630.10:FF:000018">
    <property type="entry name" value="Cytochrome P450 monooxygenase"/>
    <property type="match status" value="1"/>
</dbReference>
<dbReference type="CDD" id="cd11033">
    <property type="entry name" value="CYP142-like"/>
    <property type="match status" value="1"/>
</dbReference>
<gene>
    <name evidence="7" type="ORF">BJ992_001921</name>
</gene>
<evidence type="ECO:0000256" key="6">
    <source>
        <dbReference type="ARBA" id="ARBA00023033"/>
    </source>
</evidence>
<organism evidence="7 8">
    <name type="scientific">Sphaerisporangium rubeum</name>
    <dbReference type="NCBI Taxonomy" id="321317"/>
    <lineage>
        <taxon>Bacteria</taxon>
        <taxon>Bacillati</taxon>
        <taxon>Actinomycetota</taxon>
        <taxon>Actinomycetes</taxon>
        <taxon>Streptosporangiales</taxon>
        <taxon>Streptosporangiaceae</taxon>
        <taxon>Sphaerisporangium</taxon>
    </lineage>
</organism>
<keyword evidence="8" id="KW-1185">Reference proteome</keyword>
<accession>A0A7X0M5L6</accession>
<dbReference type="AlphaFoldDB" id="A0A7X0M5L6"/>
<evidence type="ECO:0000256" key="5">
    <source>
        <dbReference type="ARBA" id="ARBA00023004"/>
    </source>
</evidence>
<dbReference type="GO" id="GO:0008395">
    <property type="term" value="F:steroid hydroxylase activity"/>
    <property type="evidence" value="ECO:0007669"/>
    <property type="project" value="TreeGrafter"/>
</dbReference>
<name>A0A7X0M5L6_9ACTN</name>
<sequence length="426" mass="47603">MTVEKPQERLPITSCEQIDLSDWDFWARPMAEREHAFELLRERDTPMFFAEPEVSYAPPGQGYHAIVRHADILAISRASEVFSSAAGGATNINDMPPEFTEYFGSMINMDDPRHARLRRIVSRAFTPKMIQKFEEDVQVAASTVVDELLEKGPGCDFVSEVAARLPLKIICDMMGIPEKDYRFVYDRSNIVLGASDSEYVPNADMESIATALLTAGAELQQLVQELAAERAEKPTGDLISALVNANLDGERLTLQELGSFFILLVVAGNETTRNAISHGLLLLTANPGQKQLWLSDIDGHAPKAVEEIVRLASPVNYMRRKVTRDITVNGVDYREGDKAVMFYWSANRDAAVFDDPYRFDITRDPNPHVGFGGPGPHFCLGAHLARREITVMFRELLTRVPAIEAGRPKRLFSSFINGVKHMPCEF</sequence>
<evidence type="ECO:0000256" key="2">
    <source>
        <dbReference type="ARBA" id="ARBA00022617"/>
    </source>
</evidence>
<dbReference type="GO" id="GO:0020037">
    <property type="term" value="F:heme binding"/>
    <property type="evidence" value="ECO:0007669"/>
    <property type="project" value="InterPro"/>
</dbReference>
<evidence type="ECO:0000313" key="8">
    <source>
        <dbReference type="Proteomes" id="UP000555564"/>
    </source>
</evidence>
<dbReference type="Gene3D" id="1.10.630.10">
    <property type="entry name" value="Cytochrome P450"/>
    <property type="match status" value="1"/>
</dbReference>
<keyword evidence="4" id="KW-0560">Oxidoreductase</keyword>
<comment type="caution">
    <text evidence="7">The sequence shown here is derived from an EMBL/GenBank/DDBJ whole genome shotgun (WGS) entry which is preliminary data.</text>
</comment>
<dbReference type="PANTHER" id="PTHR46696">
    <property type="entry name" value="P450, PUTATIVE (EUROFUNG)-RELATED"/>
    <property type="match status" value="1"/>
</dbReference>
<keyword evidence="2" id="KW-0349">Heme</keyword>
<dbReference type="EMBL" id="JACHIU010000001">
    <property type="protein sequence ID" value="MBB6472490.1"/>
    <property type="molecule type" value="Genomic_DNA"/>
</dbReference>
<proteinExistence type="inferred from homology"/>
<dbReference type="Proteomes" id="UP000555564">
    <property type="component" value="Unassembled WGS sequence"/>
</dbReference>
<evidence type="ECO:0000256" key="1">
    <source>
        <dbReference type="ARBA" id="ARBA00010617"/>
    </source>
</evidence>
<dbReference type="InterPro" id="IPR001128">
    <property type="entry name" value="Cyt_P450"/>
</dbReference>
<dbReference type="InterPro" id="IPR002397">
    <property type="entry name" value="Cyt_P450_B"/>
</dbReference>
<dbReference type="InterPro" id="IPR036396">
    <property type="entry name" value="Cyt_P450_sf"/>
</dbReference>
<keyword evidence="6" id="KW-0503">Monooxygenase</keyword>
<comment type="similarity">
    <text evidence="1">Belongs to the cytochrome P450 family.</text>
</comment>
<dbReference type="SUPFAM" id="SSF48264">
    <property type="entry name" value="Cytochrome P450"/>
    <property type="match status" value="1"/>
</dbReference>
<keyword evidence="5" id="KW-0408">Iron</keyword>
<dbReference type="PANTHER" id="PTHR46696:SF4">
    <property type="entry name" value="BIOTIN BIOSYNTHESIS CYTOCHROME P450"/>
    <property type="match status" value="1"/>
</dbReference>
<evidence type="ECO:0000256" key="3">
    <source>
        <dbReference type="ARBA" id="ARBA00022723"/>
    </source>
</evidence>
<dbReference type="Pfam" id="PF00067">
    <property type="entry name" value="p450"/>
    <property type="match status" value="1"/>
</dbReference>
<dbReference type="GO" id="GO:0005506">
    <property type="term" value="F:iron ion binding"/>
    <property type="evidence" value="ECO:0007669"/>
    <property type="project" value="InterPro"/>
</dbReference>
<dbReference type="PRINTS" id="PR00359">
    <property type="entry name" value="BP450"/>
</dbReference>
<evidence type="ECO:0000313" key="7">
    <source>
        <dbReference type="EMBL" id="MBB6472490.1"/>
    </source>
</evidence>
<dbReference type="GO" id="GO:0036199">
    <property type="term" value="F:cholest-4-en-3-one 26-monooxygenase activity"/>
    <property type="evidence" value="ECO:0007669"/>
    <property type="project" value="TreeGrafter"/>
</dbReference>
<dbReference type="GO" id="GO:0006707">
    <property type="term" value="P:cholesterol catabolic process"/>
    <property type="evidence" value="ECO:0007669"/>
    <property type="project" value="TreeGrafter"/>
</dbReference>
<keyword evidence="3" id="KW-0479">Metal-binding</keyword>
<dbReference type="RefSeq" id="WP_184979595.1">
    <property type="nucleotide sequence ID" value="NZ_BAAALO010000037.1"/>
</dbReference>